<keyword evidence="3" id="KW-1185">Reference proteome</keyword>
<dbReference type="InterPro" id="IPR013783">
    <property type="entry name" value="Ig-like_fold"/>
</dbReference>
<dbReference type="EMBL" id="JBEZLS010000006">
    <property type="protein sequence ID" value="MEU9351454.1"/>
    <property type="molecule type" value="Genomic_DNA"/>
</dbReference>
<evidence type="ECO:0000313" key="2">
    <source>
        <dbReference type="EMBL" id="MEU9351454.1"/>
    </source>
</evidence>
<organism evidence="2 3">
    <name type="scientific">Streptomyces griseoloalbus</name>
    <dbReference type="NCBI Taxonomy" id="67303"/>
    <lineage>
        <taxon>Bacteria</taxon>
        <taxon>Bacillati</taxon>
        <taxon>Actinomycetota</taxon>
        <taxon>Actinomycetes</taxon>
        <taxon>Kitasatosporales</taxon>
        <taxon>Streptomycetaceae</taxon>
        <taxon>Streptomyces</taxon>
    </lineage>
</organism>
<dbReference type="PROSITE" id="PS51318">
    <property type="entry name" value="TAT"/>
    <property type="match status" value="1"/>
</dbReference>
<comment type="caution">
    <text evidence="2">The sequence shown here is derived from an EMBL/GenBank/DDBJ whole genome shotgun (WGS) entry which is preliminary data.</text>
</comment>
<reference evidence="2 3" key="1">
    <citation type="submission" date="2024-06" db="EMBL/GenBank/DDBJ databases">
        <title>The Natural Products Discovery Center: Release of the First 8490 Sequenced Strains for Exploring Actinobacteria Biosynthetic Diversity.</title>
        <authorList>
            <person name="Kalkreuter E."/>
            <person name="Kautsar S.A."/>
            <person name="Yang D."/>
            <person name="Bader C.D."/>
            <person name="Teijaro C.N."/>
            <person name="Fluegel L."/>
            <person name="Davis C.M."/>
            <person name="Simpson J.R."/>
            <person name="Lauterbach L."/>
            <person name="Steele A.D."/>
            <person name="Gui C."/>
            <person name="Meng S."/>
            <person name="Li G."/>
            <person name="Viehrig K."/>
            <person name="Ye F."/>
            <person name="Su P."/>
            <person name="Kiefer A.F."/>
            <person name="Nichols A."/>
            <person name="Cepeda A.J."/>
            <person name="Yan W."/>
            <person name="Fan B."/>
            <person name="Jiang Y."/>
            <person name="Adhikari A."/>
            <person name="Zheng C.-J."/>
            <person name="Schuster L."/>
            <person name="Cowan T.M."/>
            <person name="Smanski M.J."/>
            <person name="Chevrette M.G."/>
            <person name="De Carvalho L.P.S."/>
            <person name="Shen B."/>
        </authorList>
    </citation>
    <scope>NUCLEOTIDE SEQUENCE [LARGE SCALE GENOMIC DNA]</scope>
    <source>
        <strain evidence="2 3">NPDC048274</strain>
    </source>
</reference>
<proteinExistence type="predicted"/>
<evidence type="ECO:0000313" key="3">
    <source>
        <dbReference type="Proteomes" id="UP001551582"/>
    </source>
</evidence>
<dbReference type="InterPro" id="IPR006311">
    <property type="entry name" value="TAT_signal"/>
</dbReference>
<sequence>MVSRRSIMAAAVATAAAVDAGSATAAPVNASARAAARRGAPRVTRPAVEYVRHPLGLDVRRPRLSWPLVSDTPGVRQIA</sequence>
<feature type="chain" id="PRO_5046475452" evidence="1">
    <location>
        <begin position="26"/>
        <end position="79"/>
    </location>
</feature>
<protein>
    <submittedName>
        <fullName evidence="2">Uncharacterized protein</fullName>
    </submittedName>
</protein>
<dbReference type="Pfam" id="PF25788">
    <property type="entry name" value="Ig_Rha78A_N"/>
    <property type="match status" value="1"/>
</dbReference>
<keyword evidence="1" id="KW-0732">Signal</keyword>
<feature type="signal peptide" evidence="1">
    <location>
        <begin position="1"/>
        <end position="25"/>
    </location>
</feature>
<dbReference type="Gene3D" id="2.60.40.10">
    <property type="entry name" value="Immunoglobulins"/>
    <property type="match status" value="1"/>
</dbReference>
<dbReference type="Proteomes" id="UP001551582">
    <property type="component" value="Unassembled WGS sequence"/>
</dbReference>
<evidence type="ECO:0000256" key="1">
    <source>
        <dbReference type="SAM" id="SignalP"/>
    </source>
</evidence>
<gene>
    <name evidence="2" type="ORF">AB0D65_10630</name>
</gene>
<name>A0ABV3E2S9_9ACTN</name>
<accession>A0ABV3E2S9</accession>
<dbReference type="RefSeq" id="WP_359978428.1">
    <property type="nucleotide sequence ID" value="NZ_JBEZLS010000006.1"/>
</dbReference>